<evidence type="ECO:0000313" key="3">
    <source>
        <dbReference type="RefSeq" id="XP_034237287.1"/>
    </source>
</evidence>
<feature type="region of interest" description="Disordered" evidence="1">
    <location>
        <begin position="15"/>
        <end position="66"/>
    </location>
</feature>
<dbReference type="KEGG" id="tpal:117642825"/>
<protein>
    <submittedName>
        <fullName evidence="3">Uncharacterized protein LOC117642825 isoform X1</fullName>
    </submittedName>
</protein>
<proteinExistence type="predicted"/>
<reference evidence="3" key="1">
    <citation type="submission" date="2025-08" db="UniProtKB">
        <authorList>
            <consortium name="RefSeq"/>
        </authorList>
    </citation>
    <scope>IDENTIFICATION</scope>
    <source>
        <tissue evidence="3">Total insect</tissue>
    </source>
</reference>
<evidence type="ECO:0000313" key="2">
    <source>
        <dbReference type="Proteomes" id="UP000515158"/>
    </source>
</evidence>
<dbReference type="AlphaFoldDB" id="A0A6P8YT95"/>
<feature type="compositionally biased region" description="Gly residues" evidence="1">
    <location>
        <begin position="122"/>
        <end position="131"/>
    </location>
</feature>
<gene>
    <name evidence="3" type="primary">LOC117642825</name>
</gene>
<accession>A0A6P8YT95</accession>
<evidence type="ECO:0000256" key="1">
    <source>
        <dbReference type="SAM" id="MobiDB-lite"/>
    </source>
</evidence>
<keyword evidence="2" id="KW-1185">Reference proteome</keyword>
<dbReference type="RefSeq" id="XP_034237287.1">
    <property type="nucleotide sequence ID" value="XM_034381396.1"/>
</dbReference>
<dbReference type="GeneID" id="117642825"/>
<dbReference type="FunCoup" id="A0A6P8YT95">
    <property type="interactions" value="3"/>
</dbReference>
<feature type="compositionally biased region" description="Acidic residues" evidence="1">
    <location>
        <begin position="33"/>
        <end position="44"/>
    </location>
</feature>
<name>A0A6P8YT95_THRPL</name>
<sequence length="158" mass="16320">MSESEYAHECMRAELLGLPKPDKDSIPPRPVASEEDEIESDMAEADQAKVPAEEGAELQDEQRAQGGMDGVHNILSLTQKKLNNIKCGIGNVGSSFSSSLSGGLSGLSGLSGSLSGFIKQRVGGGEGGPSGGEIPEAADETMESSGAPSTALDRQMLK</sequence>
<organism evidence="3">
    <name type="scientific">Thrips palmi</name>
    <name type="common">Melon thrips</name>
    <dbReference type="NCBI Taxonomy" id="161013"/>
    <lineage>
        <taxon>Eukaryota</taxon>
        <taxon>Metazoa</taxon>
        <taxon>Ecdysozoa</taxon>
        <taxon>Arthropoda</taxon>
        <taxon>Hexapoda</taxon>
        <taxon>Insecta</taxon>
        <taxon>Pterygota</taxon>
        <taxon>Neoptera</taxon>
        <taxon>Paraneoptera</taxon>
        <taxon>Thysanoptera</taxon>
        <taxon>Terebrantia</taxon>
        <taxon>Thripoidea</taxon>
        <taxon>Thripidae</taxon>
        <taxon>Thrips</taxon>
    </lineage>
</organism>
<feature type="region of interest" description="Disordered" evidence="1">
    <location>
        <begin position="120"/>
        <end position="158"/>
    </location>
</feature>
<dbReference type="InParanoid" id="A0A6P8YT95"/>
<dbReference type="Proteomes" id="UP000515158">
    <property type="component" value="Unplaced"/>
</dbReference>
<dbReference type="OrthoDB" id="8192965at2759"/>